<reference evidence="2" key="1">
    <citation type="submission" date="2014-11" db="EMBL/GenBank/DDBJ databases">
        <authorList>
            <person name="Otto D Thomas"/>
            <person name="Naeem Raeece"/>
        </authorList>
    </citation>
    <scope>NUCLEOTIDE SEQUENCE</scope>
</reference>
<dbReference type="EMBL" id="CDMZ01000429">
    <property type="protein sequence ID" value="CEM14079.1"/>
    <property type="molecule type" value="Genomic_DNA"/>
</dbReference>
<evidence type="ECO:0000259" key="1">
    <source>
        <dbReference type="PROSITE" id="PS51228"/>
    </source>
</evidence>
<organism evidence="2">
    <name type="scientific">Chromera velia CCMP2878</name>
    <dbReference type="NCBI Taxonomy" id="1169474"/>
    <lineage>
        <taxon>Eukaryota</taxon>
        <taxon>Sar</taxon>
        <taxon>Alveolata</taxon>
        <taxon>Colpodellida</taxon>
        <taxon>Chromeraceae</taxon>
        <taxon>Chromera</taxon>
    </lineage>
</organism>
<name>A0A0G4FK41_9ALVE</name>
<dbReference type="SUPFAM" id="SSF47027">
    <property type="entry name" value="Acyl-CoA binding protein"/>
    <property type="match status" value="1"/>
</dbReference>
<feature type="domain" description="ACB" evidence="1">
    <location>
        <begin position="86"/>
        <end position="175"/>
    </location>
</feature>
<dbReference type="InterPro" id="IPR000582">
    <property type="entry name" value="Acyl-CoA-binding_protein"/>
</dbReference>
<dbReference type="Gene3D" id="1.20.80.10">
    <property type="match status" value="1"/>
</dbReference>
<sequence>MLTTDFLASVGWPHLTENEALRKLVKALDPRYDLPSVGKVHEKQILTYKTDPQVKYPAFDRFTTGDMLKSGISPLDLTALEDDEVPQTFWDVADIGVRYLDPKSLTPSDKLALYAYYKQGTCGDFTGSASALGSLLGNQESIKQMVWQNLKGMTRTEAQRKYLETYEQLYRKLHLEKELPEVQELLLSSIIPTRHRKEWETEGHEAQSLAHFGAELYTTVYPDQLPENLARDYASKVGMRYKRTMMNRYLVDLRAKRAAGPVSDTDFKRYTTQTAFSKLMRPLRELEEGAQKAYLALLEEAEGKRGLCNLEEDDIFLIDATGISVLPVREADGCFVGPSVIFLRSKKNTQDEEEGKGKTPQDPTPFAIALECTQHGTEYPPPASQRFPACLSNLRTVTPDQGLAWEMAKLFSLQAADYLQGLGFHVVLHVLTMNPVLLAFHRTVKELPEGGRMSALACMMGEHAFLALATNSFVFHSEYSVMWPDNKKQPYDAFCCRCDDLPPGEFDHLGGAFHLARLAFEGVEGHPVYRPADDLKQIQMEAYDRKGTGSYLWFLSRVRGAVLRFVASVFSEIEHREEDREFAVRLVENLRKTLPRGSSILKKLPQTDENDTAEECLKWAQTVLVYMVCHSVEHCLDHFLSDTMADATLGRIRAPIDFDNTTTDLRAIHTKVGGRTEKRLRVGMGRGRER</sequence>
<dbReference type="VEuPathDB" id="CryptoDB:Cvel_3425"/>
<dbReference type="InterPro" id="IPR014352">
    <property type="entry name" value="FERM/acyl-CoA-bd_prot_sf"/>
</dbReference>
<dbReference type="Pfam" id="PF00887">
    <property type="entry name" value="ACBP"/>
    <property type="match status" value="1"/>
</dbReference>
<gene>
    <name evidence="2" type="ORF">Cvel_3425</name>
</gene>
<dbReference type="InterPro" id="IPR035984">
    <property type="entry name" value="Acyl-CoA-binding_sf"/>
</dbReference>
<dbReference type="PROSITE" id="PS51228">
    <property type="entry name" value="ACB_2"/>
    <property type="match status" value="1"/>
</dbReference>
<accession>A0A0G4FK41</accession>
<evidence type="ECO:0000313" key="2">
    <source>
        <dbReference type="EMBL" id="CEM14079.1"/>
    </source>
</evidence>
<dbReference type="AlphaFoldDB" id="A0A0G4FK41"/>
<dbReference type="GO" id="GO:0000062">
    <property type="term" value="F:fatty-acyl-CoA binding"/>
    <property type="evidence" value="ECO:0007669"/>
    <property type="project" value="InterPro"/>
</dbReference>
<proteinExistence type="predicted"/>
<protein>
    <recommendedName>
        <fullName evidence="1">ACB domain-containing protein</fullName>
    </recommendedName>
</protein>